<dbReference type="EMBL" id="JABZMI010000095">
    <property type="protein sequence ID" value="MBF1164654.1"/>
    <property type="molecule type" value="Genomic_DNA"/>
</dbReference>
<name>A0A930FYT6_9RHOO</name>
<keyword evidence="1" id="KW-1133">Transmembrane helix</keyword>
<evidence type="ECO:0000313" key="3">
    <source>
        <dbReference type="Proteomes" id="UP000718593"/>
    </source>
</evidence>
<keyword evidence="1" id="KW-0472">Membrane</keyword>
<dbReference type="RefSeq" id="WP_027458750.1">
    <property type="nucleotide sequence ID" value="NZ_JARBJQ010000001.1"/>
</dbReference>
<proteinExistence type="predicted"/>
<protein>
    <submittedName>
        <fullName evidence="2">Uncharacterized protein</fullName>
    </submittedName>
</protein>
<sequence>MPRPSLILRSPYLQWLLVQIFPRLRAWPVGKWPAVMEKVRSTDFDRFERIGIVAAMVLTTWLLRPASDSDSPAAVVFLTQLLAALPLLFLMAGPFFLRRIRRVLDSEARSGREGSADTPDERK</sequence>
<evidence type="ECO:0000313" key="2">
    <source>
        <dbReference type="EMBL" id="MBF1164654.1"/>
    </source>
</evidence>
<dbReference type="AlphaFoldDB" id="A0A930FYT6"/>
<accession>A0A930FYT6</accession>
<keyword evidence="1" id="KW-0812">Transmembrane</keyword>
<evidence type="ECO:0000256" key="1">
    <source>
        <dbReference type="SAM" id="Phobius"/>
    </source>
</evidence>
<organism evidence="2 3">
    <name type="scientific">Dechloromonas agitata</name>
    <dbReference type="NCBI Taxonomy" id="73030"/>
    <lineage>
        <taxon>Bacteria</taxon>
        <taxon>Pseudomonadati</taxon>
        <taxon>Pseudomonadota</taxon>
        <taxon>Betaproteobacteria</taxon>
        <taxon>Rhodocyclales</taxon>
        <taxon>Azonexaceae</taxon>
        <taxon>Dechloromonas</taxon>
    </lineage>
</organism>
<gene>
    <name evidence="2" type="ORF">HXL68_06400</name>
</gene>
<feature type="transmembrane region" description="Helical" evidence="1">
    <location>
        <begin position="46"/>
        <end position="63"/>
    </location>
</feature>
<reference evidence="2" key="1">
    <citation type="submission" date="2020-04" db="EMBL/GenBank/DDBJ databases">
        <title>Deep metagenomics examines the oral microbiome during advanced dental caries in children, revealing novel taxa and co-occurrences with host molecules.</title>
        <authorList>
            <person name="Baker J.L."/>
            <person name="Morton J.T."/>
            <person name="Dinis M."/>
            <person name="Alvarez R."/>
            <person name="Tran N.C."/>
            <person name="Knight R."/>
            <person name="Edlund A."/>
        </authorList>
    </citation>
    <scope>NUCLEOTIDE SEQUENCE</scope>
    <source>
        <strain evidence="2">JCVI_32_bin.24</strain>
    </source>
</reference>
<dbReference type="Proteomes" id="UP000718593">
    <property type="component" value="Unassembled WGS sequence"/>
</dbReference>
<feature type="transmembrane region" description="Helical" evidence="1">
    <location>
        <begin position="75"/>
        <end position="97"/>
    </location>
</feature>
<comment type="caution">
    <text evidence="2">The sequence shown here is derived from an EMBL/GenBank/DDBJ whole genome shotgun (WGS) entry which is preliminary data.</text>
</comment>